<proteinExistence type="predicted"/>
<dbReference type="Gramene" id="XM_028357336.1">
    <property type="protein sequence ID" value="XP_028213137.1"/>
    <property type="gene ID" value="LOC114395533"/>
</dbReference>
<feature type="region of interest" description="Disordered" evidence="1">
    <location>
        <begin position="23"/>
        <end position="45"/>
    </location>
</feature>
<dbReference type="PANTHER" id="PTHR46931:SF14">
    <property type="entry name" value="CRIB DOMAIN-CONTAINING PROTEIN RIC2"/>
    <property type="match status" value="1"/>
</dbReference>
<name>A0A445FZC4_GLYSO</name>
<evidence type="ECO:0000259" key="2">
    <source>
        <dbReference type="PROSITE" id="PS50108"/>
    </source>
</evidence>
<feature type="domain" description="CRIB" evidence="2">
    <location>
        <begin position="105"/>
        <end position="118"/>
    </location>
</feature>
<dbReference type="InterPro" id="IPR044509">
    <property type="entry name" value="RIC2/4"/>
</dbReference>
<gene>
    <name evidence="3" type="ORF">D0Y65_049833</name>
</gene>
<organism evidence="3 4">
    <name type="scientific">Glycine soja</name>
    <name type="common">Wild soybean</name>
    <dbReference type="NCBI Taxonomy" id="3848"/>
    <lineage>
        <taxon>Eukaryota</taxon>
        <taxon>Viridiplantae</taxon>
        <taxon>Streptophyta</taxon>
        <taxon>Embryophyta</taxon>
        <taxon>Tracheophyta</taxon>
        <taxon>Spermatophyta</taxon>
        <taxon>Magnoliopsida</taxon>
        <taxon>eudicotyledons</taxon>
        <taxon>Gunneridae</taxon>
        <taxon>Pentapetalae</taxon>
        <taxon>rosids</taxon>
        <taxon>fabids</taxon>
        <taxon>Fabales</taxon>
        <taxon>Fabaceae</taxon>
        <taxon>Papilionoideae</taxon>
        <taxon>50 kb inversion clade</taxon>
        <taxon>NPAAA clade</taxon>
        <taxon>indigoferoid/millettioid clade</taxon>
        <taxon>Phaseoleae</taxon>
        <taxon>Glycine</taxon>
        <taxon>Glycine subgen. Soja</taxon>
    </lineage>
</organism>
<dbReference type="CDD" id="cd00132">
    <property type="entry name" value="CRIB"/>
    <property type="match status" value="1"/>
</dbReference>
<dbReference type="PANTHER" id="PTHR46931">
    <property type="entry name" value="CRIB DOMAIN-CONTAINING PROTEIN RIC2"/>
    <property type="match status" value="1"/>
</dbReference>
<reference evidence="3 4" key="1">
    <citation type="submission" date="2018-09" db="EMBL/GenBank/DDBJ databases">
        <title>A high-quality reference genome of wild soybean provides a powerful tool to mine soybean genomes.</title>
        <authorList>
            <person name="Xie M."/>
            <person name="Chung C.Y.L."/>
            <person name="Li M.-W."/>
            <person name="Wong F.-L."/>
            <person name="Chan T.-F."/>
            <person name="Lam H.-M."/>
        </authorList>
    </citation>
    <scope>NUCLEOTIDE SEQUENCE [LARGE SCALE GENOMIC DNA]</scope>
    <source>
        <strain evidence="4">cv. W05</strain>
        <tissue evidence="3">Hypocotyl of etiolated seedlings</tissue>
    </source>
</reference>
<dbReference type="Proteomes" id="UP000289340">
    <property type="component" value="Chromosome 18"/>
</dbReference>
<evidence type="ECO:0000256" key="1">
    <source>
        <dbReference type="SAM" id="MobiDB-lite"/>
    </source>
</evidence>
<dbReference type="SMART" id="SM00285">
    <property type="entry name" value="PBD"/>
    <property type="match status" value="1"/>
</dbReference>
<evidence type="ECO:0000313" key="3">
    <source>
        <dbReference type="EMBL" id="RZB54093.1"/>
    </source>
</evidence>
<evidence type="ECO:0000313" key="4">
    <source>
        <dbReference type="Proteomes" id="UP000289340"/>
    </source>
</evidence>
<feature type="compositionally biased region" description="Basic and acidic residues" evidence="1">
    <location>
        <begin position="29"/>
        <end position="45"/>
    </location>
</feature>
<comment type="caution">
    <text evidence="3">The sequence shown here is derived from an EMBL/GenBank/DDBJ whole genome shotgun (WGS) entry which is preliminary data.</text>
</comment>
<dbReference type="PROSITE" id="PS50108">
    <property type="entry name" value="CRIB"/>
    <property type="match status" value="1"/>
</dbReference>
<protein>
    <submittedName>
        <fullName evidence="3">CRIB domain-containing protein RIC4 isoform A</fullName>
    </submittedName>
</protein>
<dbReference type="EMBL" id="QZWG01000018">
    <property type="protein sequence ID" value="RZB54093.1"/>
    <property type="molecule type" value="Genomic_DNA"/>
</dbReference>
<sequence>MRNRIERLVVPWSFSCASHSSVKLGAPKGPKEDSKGTIVSRRQEGQDRSFIRAQMKRGKPSGFLVLPKPNVATGIQRIIKGIKNLSQLFVYKKEDVEKMEPEMEIGYPTDVKHVTHIGIDGSTTITNNVKGWDNLKAPELLSLSPISFKQFELAMASQAQYPLINDLNSSKCG</sequence>
<dbReference type="InterPro" id="IPR000095">
    <property type="entry name" value="CRIB_dom"/>
</dbReference>
<accession>A0A445FZC4</accession>
<keyword evidence="4" id="KW-1185">Reference proteome</keyword>
<dbReference type="AlphaFoldDB" id="A0A445FZC4"/>
<dbReference type="Pfam" id="PF00786">
    <property type="entry name" value="PBD"/>
    <property type="match status" value="1"/>
</dbReference>